<evidence type="ECO:0000256" key="11">
    <source>
        <dbReference type="PROSITE-ProRule" id="PRU01360"/>
    </source>
</evidence>
<evidence type="ECO:0000256" key="10">
    <source>
        <dbReference type="ARBA" id="ARBA00023237"/>
    </source>
</evidence>
<keyword evidence="5 11" id="KW-0812">Transmembrane</keyword>
<proteinExistence type="inferred from homology"/>
<dbReference type="PANTHER" id="PTHR32552">
    <property type="entry name" value="FERRICHROME IRON RECEPTOR-RELATED"/>
    <property type="match status" value="1"/>
</dbReference>
<dbReference type="InterPro" id="IPR036942">
    <property type="entry name" value="Beta-barrel_TonB_sf"/>
</dbReference>
<dbReference type="EMBL" id="CP107006">
    <property type="protein sequence ID" value="UYQ95397.1"/>
    <property type="molecule type" value="Genomic_DNA"/>
</dbReference>
<comment type="subcellular location">
    <subcellularLocation>
        <location evidence="1 11">Cell outer membrane</location>
        <topology evidence="1 11">Multi-pass membrane protein</topology>
    </subcellularLocation>
</comment>
<feature type="signal peptide" evidence="12">
    <location>
        <begin position="1"/>
        <end position="20"/>
    </location>
</feature>
<dbReference type="SUPFAM" id="SSF49464">
    <property type="entry name" value="Carboxypeptidase regulatory domain-like"/>
    <property type="match status" value="1"/>
</dbReference>
<dbReference type="Gene3D" id="2.40.170.20">
    <property type="entry name" value="TonB-dependent receptor, beta-barrel domain"/>
    <property type="match status" value="1"/>
</dbReference>
<keyword evidence="6 12" id="KW-0732">Signal</keyword>
<keyword evidence="7" id="KW-0408">Iron</keyword>
<accession>A0ABY6J724</accession>
<keyword evidence="9 11" id="KW-0472">Membrane</keyword>
<evidence type="ECO:0000256" key="1">
    <source>
        <dbReference type="ARBA" id="ARBA00004571"/>
    </source>
</evidence>
<dbReference type="Gene3D" id="2.60.40.1120">
    <property type="entry name" value="Carboxypeptidase-like, regulatory domain"/>
    <property type="match status" value="1"/>
</dbReference>
<dbReference type="InterPro" id="IPR039426">
    <property type="entry name" value="TonB-dep_rcpt-like"/>
</dbReference>
<evidence type="ECO:0000313" key="14">
    <source>
        <dbReference type="EMBL" id="UYQ95397.1"/>
    </source>
</evidence>
<keyword evidence="4" id="KW-0410">Iron transport</keyword>
<keyword evidence="8" id="KW-0406">Ion transport</keyword>
<keyword evidence="2 11" id="KW-0813">Transport</keyword>
<organism evidence="14 15">
    <name type="scientific">Chitinophaga horti</name>
    <dbReference type="NCBI Taxonomy" id="2920382"/>
    <lineage>
        <taxon>Bacteria</taxon>
        <taxon>Pseudomonadati</taxon>
        <taxon>Bacteroidota</taxon>
        <taxon>Chitinophagia</taxon>
        <taxon>Chitinophagales</taxon>
        <taxon>Chitinophagaceae</taxon>
        <taxon>Chitinophaga</taxon>
    </lineage>
</organism>
<keyword evidence="10 11" id="KW-0998">Cell outer membrane</keyword>
<evidence type="ECO:0000256" key="9">
    <source>
        <dbReference type="ARBA" id="ARBA00023136"/>
    </source>
</evidence>
<evidence type="ECO:0000256" key="4">
    <source>
        <dbReference type="ARBA" id="ARBA00022496"/>
    </source>
</evidence>
<reference evidence="14" key="1">
    <citation type="submission" date="2022-10" db="EMBL/GenBank/DDBJ databases">
        <title>Chitinophaga sp. nov., isolated from soil.</title>
        <authorList>
            <person name="Jeon C.O."/>
        </authorList>
    </citation>
    <scope>NUCLEOTIDE SEQUENCE</scope>
    <source>
        <strain evidence="14">R8</strain>
    </source>
</reference>
<evidence type="ECO:0000256" key="6">
    <source>
        <dbReference type="ARBA" id="ARBA00022729"/>
    </source>
</evidence>
<keyword evidence="14" id="KW-0675">Receptor</keyword>
<dbReference type="PANTHER" id="PTHR32552:SF68">
    <property type="entry name" value="FERRICHROME OUTER MEMBRANE TRANSPORTER_PHAGE RECEPTOR"/>
    <property type="match status" value="1"/>
</dbReference>
<dbReference type="Pfam" id="PF13715">
    <property type="entry name" value="CarbopepD_reg_2"/>
    <property type="match status" value="1"/>
</dbReference>
<dbReference type="InterPro" id="IPR037066">
    <property type="entry name" value="Plug_dom_sf"/>
</dbReference>
<feature type="chain" id="PRO_5047390838" evidence="12">
    <location>
        <begin position="21"/>
        <end position="329"/>
    </location>
</feature>
<evidence type="ECO:0000256" key="3">
    <source>
        <dbReference type="ARBA" id="ARBA00022452"/>
    </source>
</evidence>
<dbReference type="InterPro" id="IPR012910">
    <property type="entry name" value="Plug_dom"/>
</dbReference>
<dbReference type="Pfam" id="PF07715">
    <property type="entry name" value="Plug"/>
    <property type="match status" value="1"/>
</dbReference>
<name>A0ABY6J724_9BACT</name>
<gene>
    <name evidence="14" type="ORF">MKQ68_09835</name>
</gene>
<dbReference type="Proteomes" id="UP001162741">
    <property type="component" value="Chromosome"/>
</dbReference>
<dbReference type="Gene3D" id="2.170.130.10">
    <property type="entry name" value="TonB-dependent receptor, plug domain"/>
    <property type="match status" value="1"/>
</dbReference>
<dbReference type="PROSITE" id="PS52016">
    <property type="entry name" value="TONB_DEPENDENT_REC_3"/>
    <property type="match status" value="1"/>
</dbReference>
<dbReference type="InterPro" id="IPR008969">
    <property type="entry name" value="CarboxyPept-like_regulatory"/>
</dbReference>
<evidence type="ECO:0000256" key="8">
    <source>
        <dbReference type="ARBA" id="ARBA00023065"/>
    </source>
</evidence>
<keyword evidence="3 11" id="KW-1134">Transmembrane beta strand</keyword>
<comment type="similarity">
    <text evidence="11">Belongs to the TonB-dependent receptor family.</text>
</comment>
<evidence type="ECO:0000256" key="5">
    <source>
        <dbReference type="ARBA" id="ARBA00022692"/>
    </source>
</evidence>
<evidence type="ECO:0000259" key="13">
    <source>
        <dbReference type="Pfam" id="PF07715"/>
    </source>
</evidence>
<evidence type="ECO:0000256" key="12">
    <source>
        <dbReference type="SAM" id="SignalP"/>
    </source>
</evidence>
<evidence type="ECO:0000256" key="7">
    <source>
        <dbReference type="ARBA" id="ARBA00023004"/>
    </source>
</evidence>
<protein>
    <submittedName>
        <fullName evidence="14">TonB-dependent receptor</fullName>
    </submittedName>
</protein>
<dbReference type="SUPFAM" id="SSF56935">
    <property type="entry name" value="Porins"/>
    <property type="match status" value="1"/>
</dbReference>
<evidence type="ECO:0000256" key="2">
    <source>
        <dbReference type="ARBA" id="ARBA00022448"/>
    </source>
</evidence>
<dbReference type="RefSeq" id="WP_264283139.1">
    <property type="nucleotide sequence ID" value="NZ_CP107006.1"/>
</dbReference>
<keyword evidence="15" id="KW-1185">Reference proteome</keyword>
<sequence length="329" mass="35526">MIQIVRLSILMIFLPVAMLAQNRNENGAIRGQVTTSDGQPAMNVTVLLLQTGKGAYTNEKGEYLIRGVKPGSYQLKVTSVEVGGQQQAVSVTGGQTTTVNLILTASAAQLQEVTVTGRNHDKVNAIVAKIPLTNLENPQVYNSVPAELMKQQGVTNYDDALRNVPGITRTWESTGRAGDGATYFALRGFDAQAFLTNGLPGLVSGNLDPANVEEIQVLKGPSGTLFGGSFFSYGGIINTITKKAYFGYGGEIGYNAGSFGLNRVTADVNTMLSKKEKIALRVNAAYHSENSWQDAGFKKSLFFAPSLNYEVNDKLSFQVLTEILQEERR</sequence>
<feature type="domain" description="TonB-dependent receptor plug" evidence="13">
    <location>
        <begin position="135"/>
        <end position="228"/>
    </location>
</feature>
<evidence type="ECO:0000313" key="15">
    <source>
        <dbReference type="Proteomes" id="UP001162741"/>
    </source>
</evidence>